<organism evidence="1">
    <name type="scientific">Timspurckia oligopyrenoides</name>
    <dbReference type="NCBI Taxonomy" id="708627"/>
    <lineage>
        <taxon>Eukaryota</taxon>
        <taxon>Rhodophyta</taxon>
        <taxon>Bangiophyceae</taxon>
        <taxon>Porphyridiales</taxon>
        <taxon>Porphyridiaceae</taxon>
        <taxon>Timspurckia</taxon>
    </lineage>
</organism>
<dbReference type="EMBL" id="HBFP01010079">
    <property type="protein sequence ID" value="CAD8822839.1"/>
    <property type="molecule type" value="Transcribed_RNA"/>
</dbReference>
<reference evidence="1" key="1">
    <citation type="submission" date="2021-01" db="EMBL/GenBank/DDBJ databases">
        <authorList>
            <person name="Corre E."/>
            <person name="Pelletier E."/>
            <person name="Niang G."/>
            <person name="Scheremetjew M."/>
            <person name="Finn R."/>
            <person name="Kale V."/>
            <person name="Holt S."/>
            <person name="Cochrane G."/>
            <person name="Meng A."/>
            <person name="Brown T."/>
            <person name="Cohen L."/>
        </authorList>
    </citation>
    <scope>NUCLEOTIDE SEQUENCE</scope>
    <source>
        <strain evidence="1">CCMP3278</strain>
    </source>
</reference>
<dbReference type="SUPFAM" id="SSF50978">
    <property type="entry name" value="WD40 repeat-like"/>
    <property type="match status" value="1"/>
</dbReference>
<dbReference type="Gene3D" id="2.130.10.10">
    <property type="entry name" value="YVTN repeat-like/Quinoprotein amine dehydrogenase"/>
    <property type="match status" value="1"/>
</dbReference>
<evidence type="ECO:0000313" key="1">
    <source>
        <dbReference type="EMBL" id="CAD8822839.1"/>
    </source>
</evidence>
<sequence length="523" mass="59301">MESRMSNGNLFESFSKDELLLICEYLSIPDRFQLSKTSKVLFSQLWMRPTPHHTIPQWISQLSTKYSFHTSVKTQLPVASPFRNNNNTSVPSYNSVHTLQPYSYLCSSDGRLFVCILYSCESRESSVLLWSVLTSKLSVIPIPNSPPNQFHSQLPILSCSLHKIVLCGSNPDAFHGFPLPDFFHIKDSLPRFSSVYVFNLNPEFFSASSSQHESNQPVLSAHSCIESQKMSSVAMSQNESMLAASELDSIRILVYKLRNKSQEMQHFEELEADFILERDSEVRDSTISGMIFVMDDNYLICHLEHQRYLNASNYSLWNVSSKQCIRRFTSNSLQDLVEVNYRGRRLDSLQALRSDSWIPEVTNELWNSICKLLRNQHVELGEYFERNGHSGLLEFFLNGGRPYGISSQRLSMNSEYTICVDQKGKSIGVYMISRNAAQNSRHWIPIGNEYQMRTQHSVLNSQNRAQNSPVVVRAQTLARGAGWATLLTVNGGGALDPLSGTHVGSRRSSCVTISIQNLIPLKI</sequence>
<dbReference type="AlphaFoldDB" id="A0A7S1ETF4"/>
<gene>
    <name evidence="1" type="ORF">TOLI1172_LOCUS7235</name>
</gene>
<name>A0A7S1ETF4_9RHOD</name>
<dbReference type="InterPro" id="IPR036322">
    <property type="entry name" value="WD40_repeat_dom_sf"/>
</dbReference>
<accession>A0A7S1ETF4</accession>
<proteinExistence type="predicted"/>
<protein>
    <submittedName>
        <fullName evidence="1">Uncharacterized protein</fullName>
    </submittedName>
</protein>
<dbReference type="InterPro" id="IPR015943">
    <property type="entry name" value="WD40/YVTN_repeat-like_dom_sf"/>
</dbReference>